<dbReference type="EMBL" id="BAABME010001389">
    <property type="protein sequence ID" value="GAA0149348.1"/>
    <property type="molecule type" value="Genomic_DNA"/>
</dbReference>
<name>A0AAV3PDP2_LITER</name>
<feature type="domain" description="Reverse transcriptase Ty1/copia-type" evidence="1">
    <location>
        <begin position="15"/>
        <end position="65"/>
    </location>
</feature>
<dbReference type="Proteomes" id="UP001454036">
    <property type="component" value="Unassembled WGS sequence"/>
</dbReference>
<proteinExistence type="predicted"/>
<reference evidence="2 3" key="1">
    <citation type="submission" date="2024-01" db="EMBL/GenBank/DDBJ databases">
        <title>The complete chloroplast genome sequence of Lithospermum erythrorhizon: insights into the phylogenetic relationship among Boraginaceae species and the maternal lineages of purple gromwells.</title>
        <authorList>
            <person name="Okada T."/>
            <person name="Watanabe K."/>
        </authorList>
    </citation>
    <scope>NUCLEOTIDE SEQUENCE [LARGE SCALE GENOMIC DNA]</scope>
</reference>
<keyword evidence="3" id="KW-1185">Reference proteome</keyword>
<dbReference type="Pfam" id="PF07727">
    <property type="entry name" value="RVT_2"/>
    <property type="match status" value="1"/>
</dbReference>
<sequence length="93" mass="10446">MAEEYNALIANDTWTGQSQQQGLDYDETFSPVVKPTTIQTVLTLTASKNWVVHQLDVKNAFLHVEQSSSWSETSSSSLVSALCYFPSPVWIYQ</sequence>
<dbReference type="AlphaFoldDB" id="A0AAV3PDP2"/>
<accession>A0AAV3PDP2</accession>
<comment type="caution">
    <text evidence="2">The sequence shown here is derived from an EMBL/GenBank/DDBJ whole genome shotgun (WGS) entry which is preliminary data.</text>
</comment>
<dbReference type="InterPro" id="IPR013103">
    <property type="entry name" value="RVT_2"/>
</dbReference>
<evidence type="ECO:0000259" key="1">
    <source>
        <dbReference type="Pfam" id="PF07727"/>
    </source>
</evidence>
<evidence type="ECO:0000313" key="3">
    <source>
        <dbReference type="Proteomes" id="UP001454036"/>
    </source>
</evidence>
<protein>
    <recommendedName>
        <fullName evidence="1">Reverse transcriptase Ty1/copia-type domain-containing protein</fullName>
    </recommendedName>
</protein>
<gene>
    <name evidence="2" type="ORF">LIER_08547</name>
</gene>
<evidence type="ECO:0000313" key="2">
    <source>
        <dbReference type="EMBL" id="GAA0149348.1"/>
    </source>
</evidence>
<organism evidence="2 3">
    <name type="scientific">Lithospermum erythrorhizon</name>
    <name type="common">Purple gromwell</name>
    <name type="synonym">Lithospermum officinale var. erythrorhizon</name>
    <dbReference type="NCBI Taxonomy" id="34254"/>
    <lineage>
        <taxon>Eukaryota</taxon>
        <taxon>Viridiplantae</taxon>
        <taxon>Streptophyta</taxon>
        <taxon>Embryophyta</taxon>
        <taxon>Tracheophyta</taxon>
        <taxon>Spermatophyta</taxon>
        <taxon>Magnoliopsida</taxon>
        <taxon>eudicotyledons</taxon>
        <taxon>Gunneridae</taxon>
        <taxon>Pentapetalae</taxon>
        <taxon>asterids</taxon>
        <taxon>lamiids</taxon>
        <taxon>Boraginales</taxon>
        <taxon>Boraginaceae</taxon>
        <taxon>Boraginoideae</taxon>
        <taxon>Lithospermeae</taxon>
        <taxon>Lithospermum</taxon>
    </lineage>
</organism>